<feature type="transmembrane region" description="Helical" evidence="1">
    <location>
        <begin position="12"/>
        <end position="30"/>
    </location>
</feature>
<feature type="transmembrane region" description="Helical" evidence="1">
    <location>
        <begin position="139"/>
        <end position="159"/>
    </location>
</feature>
<keyword evidence="1" id="KW-0472">Membrane</keyword>
<reference evidence="3" key="3">
    <citation type="submission" date="2025-08" db="UniProtKB">
        <authorList>
            <consortium name="RefSeq"/>
        </authorList>
    </citation>
    <scope>IDENTIFICATION</scope>
    <source>
        <strain evidence="3">CBS 342.82</strain>
    </source>
</reference>
<protein>
    <submittedName>
        <fullName evidence="3">Uncharacterized protein</fullName>
    </submittedName>
</protein>
<gene>
    <name evidence="3" type="ORF">K489DRAFT_9084</name>
</gene>
<evidence type="ECO:0000313" key="3">
    <source>
        <dbReference type="RefSeq" id="XP_033464224.1"/>
    </source>
</evidence>
<proteinExistence type="predicted"/>
<organism evidence="3">
    <name type="scientific">Dissoconium aciculare CBS 342.82</name>
    <dbReference type="NCBI Taxonomy" id="1314786"/>
    <lineage>
        <taxon>Eukaryota</taxon>
        <taxon>Fungi</taxon>
        <taxon>Dikarya</taxon>
        <taxon>Ascomycota</taxon>
        <taxon>Pezizomycotina</taxon>
        <taxon>Dothideomycetes</taxon>
        <taxon>Dothideomycetidae</taxon>
        <taxon>Mycosphaerellales</taxon>
        <taxon>Dissoconiaceae</taxon>
        <taxon>Dissoconium</taxon>
    </lineage>
</organism>
<reference evidence="3" key="1">
    <citation type="submission" date="2020-01" db="EMBL/GenBank/DDBJ databases">
        <authorList>
            <consortium name="DOE Joint Genome Institute"/>
            <person name="Haridas S."/>
            <person name="Albert R."/>
            <person name="Binder M."/>
            <person name="Bloem J."/>
            <person name="Labutti K."/>
            <person name="Salamov A."/>
            <person name="Andreopoulos B."/>
            <person name="Baker S.E."/>
            <person name="Barry K."/>
            <person name="Bills G."/>
            <person name="Bluhm B.H."/>
            <person name="Cannon C."/>
            <person name="Castanera R."/>
            <person name="Culley D.E."/>
            <person name="Daum C."/>
            <person name="Ezra D."/>
            <person name="Gonzalez J.B."/>
            <person name="Henrissat B."/>
            <person name="Kuo A."/>
            <person name="Liang C."/>
            <person name="Lipzen A."/>
            <person name="Lutzoni F."/>
            <person name="Magnuson J."/>
            <person name="Mondo S."/>
            <person name="Nolan M."/>
            <person name="Ohm R."/>
            <person name="Pangilinan J."/>
            <person name="Park H.-J."/>
            <person name="Ramirez L."/>
            <person name="Alfaro M."/>
            <person name="Sun H."/>
            <person name="Tritt A."/>
            <person name="Yoshinaga Y."/>
            <person name="Zwiers L.-H."/>
            <person name="Turgeon B.G."/>
            <person name="Goodwin S.B."/>
            <person name="Spatafora J.W."/>
            <person name="Crous P.W."/>
            <person name="Grigoriev I.V."/>
        </authorList>
    </citation>
    <scope>NUCLEOTIDE SEQUENCE</scope>
    <source>
        <strain evidence="3">CBS 342.82</strain>
    </source>
</reference>
<keyword evidence="2" id="KW-1185">Reference proteome</keyword>
<keyword evidence="1" id="KW-0812">Transmembrane</keyword>
<dbReference type="Proteomes" id="UP000504637">
    <property type="component" value="Unplaced"/>
</dbReference>
<sequence length="327" mass="35430">MLDISTISSPSFSLSLAGLILLADISTLAIRTALRGGTPSLLDALILLPGLHQEGHTAVDLHKGEYPACAALTTGYVFRVENQATVFHLQRVGRSGCLTTLEVLPARTVRQGWAVSASALCAAGLTASAMALLAGMRDWWALGGMGGLVFVRLVNMLVLRRRARPGWFGALEPGVNGDLLVLLSQDRWVRIRGLVDDLKAVTSASWLREATAAESSATTFATLLVYIDIMLLANASLLGQMMLVALVLASTALVGLSNLWTTTLHMHSRSLQVYDRRQYDRRLTLANELIEETGRDDWAIRMGMIQPKHAAATQNRGQTSEEEPVIM</sequence>
<evidence type="ECO:0000313" key="2">
    <source>
        <dbReference type="Proteomes" id="UP000504637"/>
    </source>
</evidence>
<dbReference type="OrthoDB" id="2956246at2759"/>
<evidence type="ECO:0000256" key="1">
    <source>
        <dbReference type="SAM" id="Phobius"/>
    </source>
</evidence>
<feature type="transmembrane region" description="Helical" evidence="1">
    <location>
        <begin position="113"/>
        <end position="133"/>
    </location>
</feature>
<dbReference type="AlphaFoldDB" id="A0A6J3MH38"/>
<accession>A0A6J3MH38</accession>
<dbReference type="GeneID" id="54366832"/>
<reference evidence="3" key="2">
    <citation type="submission" date="2020-04" db="EMBL/GenBank/DDBJ databases">
        <authorList>
            <consortium name="NCBI Genome Project"/>
        </authorList>
    </citation>
    <scope>NUCLEOTIDE SEQUENCE</scope>
    <source>
        <strain evidence="3">CBS 342.82</strain>
    </source>
</reference>
<dbReference type="RefSeq" id="XP_033464224.1">
    <property type="nucleotide sequence ID" value="XM_033609031.1"/>
</dbReference>
<keyword evidence="1" id="KW-1133">Transmembrane helix</keyword>
<name>A0A6J3MH38_9PEZI</name>
<feature type="transmembrane region" description="Helical" evidence="1">
    <location>
        <begin position="241"/>
        <end position="260"/>
    </location>
</feature>